<dbReference type="EMBL" id="VKKG01000001">
    <property type="protein sequence ID" value="TRY20087.1"/>
    <property type="molecule type" value="Genomic_DNA"/>
</dbReference>
<gene>
    <name evidence="2" type="ORF">FOJ82_04270</name>
</gene>
<dbReference type="InterPro" id="IPR050508">
    <property type="entry name" value="Methyltransf_Superfamily"/>
</dbReference>
<dbReference type="InterPro" id="IPR013216">
    <property type="entry name" value="Methyltransf_11"/>
</dbReference>
<keyword evidence="3" id="KW-1185">Reference proteome</keyword>
<dbReference type="Pfam" id="PF08241">
    <property type="entry name" value="Methyltransf_11"/>
    <property type="match status" value="1"/>
</dbReference>
<dbReference type="Gene3D" id="3.40.50.150">
    <property type="entry name" value="Vaccinia Virus protein VP39"/>
    <property type="match status" value="1"/>
</dbReference>
<protein>
    <submittedName>
        <fullName evidence="2">Class I SAM-dependent methyltransferase</fullName>
    </submittedName>
</protein>
<dbReference type="InterPro" id="IPR029063">
    <property type="entry name" value="SAM-dependent_MTases_sf"/>
</dbReference>
<evidence type="ECO:0000313" key="2">
    <source>
        <dbReference type="EMBL" id="TRY20087.1"/>
    </source>
</evidence>
<evidence type="ECO:0000259" key="1">
    <source>
        <dbReference type="Pfam" id="PF08241"/>
    </source>
</evidence>
<keyword evidence="2" id="KW-0808">Transferase</keyword>
<dbReference type="PANTHER" id="PTHR42912">
    <property type="entry name" value="METHYLTRANSFERASE"/>
    <property type="match status" value="1"/>
</dbReference>
<comment type="caution">
    <text evidence="2">The sequence shown here is derived from an EMBL/GenBank/DDBJ whole genome shotgun (WGS) entry which is preliminary data.</text>
</comment>
<dbReference type="OrthoDB" id="3725662at2"/>
<keyword evidence="2" id="KW-0489">Methyltransferase</keyword>
<dbReference type="AlphaFoldDB" id="A0A553K5V0"/>
<dbReference type="RefSeq" id="WP_143937171.1">
    <property type="nucleotide sequence ID" value="NZ_VKKG01000001.1"/>
</dbReference>
<name>A0A553K5V0_9ACTN</name>
<accession>A0A553K5V0</accession>
<dbReference type="CDD" id="cd02440">
    <property type="entry name" value="AdoMet_MTases"/>
    <property type="match status" value="1"/>
</dbReference>
<dbReference type="SUPFAM" id="SSF53335">
    <property type="entry name" value="S-adenosyl-L-methionine-dependent methyltransferases"/>
    <property type="match status" value="1"/>
</dbReference>
<dbReference type="GO" id="GO:0032259">
    <property type="term" value="P:methylation"/>
    <property type="evidence" value="ECO:0007669"/>
    <property type="project" value="UniProtKB-KW"/>
</dbReference>
<dbReference type="GO" id="GO:0008757">
    <property type="term" value="F:S-adenosylmethionine-dependent methyltransferase activity"/>
    <property type="evidence" value="ECO:0007669"/>
    <property type="project" value="InterPro"/>
</dbReference>
<feature type="domain" description="Methyltransferase type 11" evidence="1">
    <location>
        <begin position="49"/>
        <end position="138"/>
    </location>
</feature>
<sequence length="250" mass="27147">MSEAASGVRWYGSRRPGASEWVLEHSHGGDHDPYRWLARAVADSATKVLDLACGTGALTRRLVRPGRMTVGVDLSGANLEAALEAGPGTYLRADVGYLPFRDNSFDAVVTSLGLGVVADRGRFLEEAARVLRPGGVFAALSPSLRPFNAEDLRISSQLAGYLRVTPQLPGLSEFRAKKMLADAGLKKVEDSRSRYHYEVASREDAEFLLAGLRQAPDRARSSAALEFLAARAEAEPFRVPLPMRRIVALK</sequence>
<reference evidence="2 3" key="1">
    <citation type="submission" date="2019-07" db="EMBL/GenBank/DDBJ databases">
        <authorList>
            <person name="Zhou L.-Y."/>
        </authorList>
    </citation>
    <scope>NUCLEOTIDE SEQUENCE [LARGE SCALE GENOMIC DNA]</scope>
    <source>
        <strain evidence="2 3">YIM 101269</strain>
    </source>
</reference>
<dbReference type="Proteomes" id="UP000317638">
    <property type="component" value="Unassembled WGS sequence"/>
</dbReference>
<evidence type="ECO:0000313" key="3">
    <source>
        <dbReference type="Proteomes" id="UP000317638"/>
    </source>
</evidence>
<organism evidence="2 3">
    <name type="scientific">Tessaracoccus rhinocerotis</name>
    <dbReference type="NCBI Taxonomy" id="1689449"/>
    <lineage>
        <taxon>Bacteria</taxon>
        <taxon>Bacillati</taxon>
        <taxon>Actinomycetota</taxon>
        <taxon>Actinomycetes</taxon>
        <taxon>Propionibacteriales</taxon>
        <taxon>Propionibacteriaceae</taxon>
        <taxon>Tessaracoccus</taxon>
    </lineage>
</organism>
<proteinExistence type="predicted"/>